<keyword evidence="1" id="KW-0732">Signal</keyword>
<protein>
    <submittedName>
        <fullName evidence="3">Outer membrane autotransporter protein</fullName>
    </submittedName>
</protein>
<dbReference type="GO" id="GO:0019867">
    <property type="term" value="C:outer membrane"/>
    <property type="evidence" value="ECO:0007669"/>
    <property type="project" value="InterPro"/>
</dbReference>
<dbReference type="SMART" id="SM00869">
    <property type="entry name" value="Autotransporter"/>
    <property type="match status" value="1"/>
</dbReference>
<feature type="signal peptide" evidence="1">
    <location>
        <begin position="1"/>
        <end position="30"/>
    </location>
</feature>
<proteinExistence type="predicted"/>
<sequence length="610" mass="61649">MTHFKFTKPHTLTSALALAIGLTTFTPATAQEATVIGEGEVVTDQQVLDDDGDNLTIDAGGILDVADDAILADGNDVIIENAGAVTAGSDGIESNGDDARITNSGSIRSNSAGIESSGNDAQITNNGSIAAEAGIRSTGVNVQITNSGSITPADSDGIRSTGANAQITNSGSIATVGTDGIESNGNNAQITNSGQIFVAGGSGAAIEMTGDSTVLTNTGLLSSTNSAGFAIEGGAGTQTVTLGAGSQIIGAIDLGAGEDRLDIAAGNASAVLAFVGVETLNLDDDLAFFATDDGITTVDTTGISVLNEAVGALSNSAHAEISGRFAPVTDLATQGTVAPTSGAWASLFGQARNVGDDGAALAYSHNFAGLIAGYDRDTSAGRVGFVGGVSAGHIETDADSQDTDTESLFAGAYLNRSFDQVHLTGSVLAGVGSYDSDRLVIDNLAGFETATARFDSQFVSASVNAATQAFMLGNVALTPSVTATYTAVNFDGYTEDGTTSANLEVDDRSAQTLKGRAELTTRYLLGSVDTAFRGGIDARTSFEDDISATLDGITADFDVSDSDNYLGGFVGTRAVFSQSAQFSVVGDLEYQFGENETDAVAAGLNVSFSF</sequence>
<evidence type="ECO:0000313" key="3">
    <source>
        <dbReference type="EMBL" id="PJI85064.1"/>
    </source>
</evidence>
<keyword evidence="4" id="KW-1185">Reference proteome</keyword>
<dbReference type="Proteomes" id="UP000228531">
    <property type="component" value="Unassembled WGS sequence"/>
</dbReference>
<dbReference type="EMBL" id="PGTY01000003">
    <property type="protein sequence ID" value="PJI85064.1"/>
    <property type="molecule type" value="Genomic_DNA"/>
</dbReference>
<dbReference type="SUPFAM" id="SSF103515">
    <property type="entry name" value="Autotransporter"/>
    <property type="match status" value="1"/>
</dbReference>
<name>A0A2M8W2B7_9RHOB</name>
<dbReference type="Gene3D" id="2.40.128.130">
    <property type="entry name" value="Autotransporter beta-domain"/>
    <property type="match status" value="1"/>
</dbReference>
<feature type="chain" id="PRO_5014986910" evidence="1">
    <location>
        <begin position="31"/>
        <end position="610"/>
    </location>
</feature>
<dbReference type="InterPro" id="IPR036709">
    <property type="entry name" value="Autotransporte_beta_dom_sf"/>
</dbReference>
<comment type="caution">
    <text evidence="3">The sequence shown here is derived from an EMBL/GenBank/DDBJ whole genome shotgun (WGS) entry which is preliminary data.</text>
</comment>
<reference evidence="3 4" key="1">
    <citation type="submission" date="2017-11" db="EMBL/GenBank/DDBJ databases">
        <title>Genomic Encyclopedia of Archaeal and Bacterial Type Strains, Phase II (KMG-II): From Individual Species to Whole Genera.</title>
        <authorList>
            <person name="Goeker M."/>
        </authorList>
    </citation>
    <scope>NUCLEOTIDE SEQUENCE [LARGE SCALE GENOMIC DNA]</scope>
    <source>
        <strain evidence="3 4">DSM 29128</strain>
    </source>
</reference>
<evidence type="ECO:0000313" key="4">
    <source>
        <dbReference type="Proteomes" id="UP000228531"/>
    </source>
</evidence>
<dbReference type="Pfam" id="PF03797">
    <property type="entry name" value="Autotransporter"/>
    <property type="match status" value="1"/>
</dbReference>
<organism evidence="3 4">
    <name type="scientific">Yoonia maricola</name>
    <dbReference type="NCBI Taxonomy" id="420999"/>
    <lineage>
        <taxon>Bacteria</taxon>
        <taxon>Pseudomonadati</taxon>
        <taxon>Pseudomonadota</taxon>
        <taxon>Alphaproteobacteria</taxon>
        <taxon>Rhodobacterales</taxon>
        <taxon>Paracoccaceae</taxon>
        <taxon>Yoonia</taxon>
    </lineage>
</organism>
<dbReference type="OrthoDB" id="7802788at2"/>
<gene>
    <name evidence="3" type="ORF">BC777_3060</name>
</gene>
<dbReference type="PROSITE" id="PS51208">
    <property type="entry name" value="AUTOTRANSPORTER"/>
    <property type="match status" value="1"/>
</dbReference>
<feature type="domain" description="Autotransporter" evidence="2">
    <location>
        <begin position="336"/>
        <end position="610"/>
    </location>
</feature>
<evidence type="ECO:0000259" key="2">
    <source>
        <dbReference type="PROSITE" id="PS51208"/>
    </source>
</evidence>
<dbReference type="RefSeq" id="WP_133122574.1">
    <property type="nucleotide sequence ID" value="NZ_PGTY01000003.1"/>
</dbReference>
<dbReference type="NCBIfam" id="TIGR01414">
    <property type="entry name" value="autotrans_barl"/>
    <property type="match status" value="1"/>
</dbReference>
<dbReference type="AlphaFoldDB" id="A0A2M8W2B7"/>
<dbReference type="InterPro" id="IPR006315">
    <property type="entry name" value="OM_autotransptr_brl_dom"/>
</dbReference>
<dbReference type="InterPro" id="IPR005546">
    <property type="entry name" value="Autotransporte_beta"/>
</dbReference>
<evidence type="ECO:0000256" key="1">
    <source>
        <dbReference type="SAM" id="SignalP"/>
    </source>
</evidence>
<accession>A0A2M8W2B7</accession>